<evidence type="ECO:0000313" key="2">
    <source>
        <dbReference type="Proteomes" id="UP001055811"/>
    </source>
</evidence>
<name>A0ACB9GB00_CICIN</name>
<keyword evidence="2" id="KW-1185">Reference proteome</keyword>
<proteinExistence type="predicted"/>
<gene>
    <name evidence="1" type="ORF">L2E82_10584</name>
</gene>
<dbReference type="Proteomes" id="UP001055811">
    <property type="component" value="Linkage Group LG02"/>
</dbReference>
<evidence type="ECO:0000313" key="1">
    <source>
        <dbReference type="EMBL" id="KAI3780600.1"/>
    </source>
</evidence>
<organism evidence="1 2">
    <name type="scientific">Cichorium intybus</name>
    <name type="common">Chicory</name>
    <dbReference type="NCBI Taxonomy" id="13427"/>
    <lineage>
        <taxon>Eukaryota</taxon>
        <taxon>Viridiplantae</taxon>
        <taxon>Streptophyta</taxon>
        <taxon>Embryophyta</taxon>
        <taxon>Tracheophyta</taxon>
        <taxon>Spermatophyta</taxon>
        <taxon>Magnoliopsida</taxon>
        <taxon>eudicotyledons</taxon>
        <taxon>Gunneridae</taxon>
        <taxon>Pentapetalae</taxon>
        <taxon>asterids</taxon>
        <taxon>campanulids</taxon>
        <taxon>Asterales</taxon>
        <taxon>Asteraceae</taxon>
        <taxon>Cichorioideae</taxon>
        <taxon>Cichorieae</taxon>
        <taxon>Cichoriinae</taxon>
        <taxon>Cichorium</taxon>
    </lineage>
</organism>
<accession>A0ACB9GB00</accession>
<comment type="caution">
    <text evidence="1">The sequence shown here is derived from an EMBL/GenBank/DDBJ whole genome shotgun (WGS) entry which is preliminary data.</text>
</comment>
<dbReference type="EMBL" id="CM042010">
    <property type="protein sequence ID" value="KAI3780600.1"/>
    <property type="molecule type" value="Genomic_DNA"/>
</dbReference>
<reference evidence="2" key="1">
    <citation type="journal article" date="2022" name="Mol. Ecol. Resour.">
        <title>The genomes of chicory, endive, great burdock and yacon provide insights into Asteraceae palaeo-polyploidization history and plant inulin production.</title>
        <authorList>
            <person name="Fan W."/>
            <person name="Wang S."/>
            <person name="Wang H."/>
            <person name="Wang A."/>
            <person name="Jiang F."/>
            <person name="Liu H."/>
            <person name="Zhao H."/>
            <person name="Xu D."/>
            <person name="Zhang Y."/>
        </authorList>
    </citation>
    <scope>NUCLEOTIDE SEQUENCE [LARGE SCALE GENOMIC DNA]</scope>
    <source>
        <strain evidence="2">cv. Punajuju</strain>
    </source>
</reference>
<reference evidence="1 2" key="2">
    <citation type="journal article" date="2022" name="Mol. Ecol. Resour.">
        <title>The genomes of chicory, endive, great burdock and yacon provide insights into Asteraceae paleo-polyploidization history and plant inulin production.</title>
        <authorList>
            <person name="Fan W."/>
            <person name="Wang S."/>
            <person name="Wang H."/>
            <person name="Wang A."/>
            <person name="Jiang F."/>
            <person name="Liu H."/>
            <person name="Zhao H."/>
            <person name="Xu D."/>
            <person name="Zhang Y."/>
        </authorList>
    </citation>
    <scope>NUCLEOTIDE SEQUENCE [LARGE SCALE GENOMIC DNA]</scope>
    <source>
        <strain evidence="2">cv. Punajuju</strain>
        <tissue evidence="1">Leaves</tissue>
    </source>
</reference>
<sequence length="200" mass="22674">MRWGVSERFSNGRLLRLQTIRWRMLDLVMPSAQNSPDSCLDFDTWLQVNDVDHNKDLLNNCEANVSNNQVDIVDLDGLDKHLEMSNLIPESVPNTQYEEVFSVDQNFPNECGGSNGHESFSSNEYSSPGGRLYADNSLSAAVGSDTLSGPTSDKKEIKVIDSSNIDNSKGRWHDFPANHHLRWRFSLPSRFLRNRMTGIR</sequence>
<protein>
    <submittedName>
        <fullName evidence="1">Uncharacterized protein</fullName>
    </submittedName>
</protein>